<keyword evidence="2" id="KW-1185">Reference proteome</keyword>
<dbReference type="EMBL" id="JAHRIP010057542">
    <property type="protein sequence ID" value="MEQ2303329.1"/>
    <property type="molecule type" value="Genomic_DNA"/>
</dbReference>
<gene>
    <name evidence="1" type="ORF">AMECASPLE_015673</name>
</gene>
<dbReference type="Proteomes" id="UP001469553">
    <property type="component" value="Unassembled WGS sequence"/>
</dbReference>
<evidence type="ECO:0000313" key="2">
    <source>
        <dbReference type="Proteomes" id="UP001469553"/>
    </source>
</evidence>
<organism evidence="1 2">
    <name type="scientific">Ameca splendens</name>
    <dbReference type="NCBI Taxonomy" id="208324"/>
    <lineage>
        <taxon>Eukaryota</taxon>
        <taxon>Metazoa</taxon>
        <taxon>Chordata</taxon>
        <taxon>Craniata</taxon>
        <taxon>Vertebrata</taxon>
        <taxon>Euteleostomi</taxon>
        <taxon>Actinopterygii</taxon>
        <taxon>Neopterygii</taxon>
        <taxon>Teleostei</taxon>
        <taxon>Neoteleostei</taxon>
        <taxon>Acanthomorphata</taxon>
        <taxon>Ovalentaria</taxon>
        <taxon>Atherinomorphae</taxon>
        <taxon>Cyprinodontiformes</taxon>
        <taxon>Goodeidae</taxon>
        <taxon>Ameca</taxon>
    </lineage>
</organism>
<accession>A0ABV0ZAS7</accession>
<sequence>MKLQKNSLLWKSATFETASLTSAFIKNEHFWNILSAINKMHVSFKKTIIISWTHPRDNQLSSQILNFSLDFTADVELMAIQGDALQVGEQVLLTGRVGTLEGGRKIKKHG</sequence>
<proteinExistence type="predicted"/>
<protein>
    <submittedName>
        <fullName evidence="1">Uncharacterized protein</fullName>
    </submittedName>
</protein>
<comment type="caution">
    <text evidence="1">The sequence shown here is derived from an EMBL/GenBank/DDBJ whole genome shotgun (WGS) entry which is preliminary data.</text>
</comment>
<evidence type="ECO:0000313" key="1">
    <source>
        <dbReference type="EMBL" id="MEQ2303329.1"/>
    </source>
</evidence>
<reference evidence="1 2" key="1">
    <citation type="submission" date="2021-06" db="EMBL/GenBank/DDBJ databases">
        <authorList>
            <person name="Palmer J.M."/>
        </authorList>
    </citation>
    <scope>NUCLEOTIDE SEQUENCE [LARGE SCALE GENOMIC DNA]</scope>
    <source>
        <strain evidence="1 2">AS_MEX2019</strain>
        <tissue evidence="1">Muscle</tissue>
    </source>
</reference>
<name>A0ABV0ZAS7_9TELE</name>